<comment type="caution">
    <text evidence="1">The sequence shown here is derived from an EMBL/GenBank/DDBJ whole genome shotgun (WGS) entry which is preliminary data.</text>
</comment>
<name>A0ACA9SLP0_9GLOM</name>
<evidence type="ECO:0000313" key="1">
    <source>
        <dbReference type="EMBL" id="CAG8840684.1"/>
    </source>
</evidence>
<accession>A0ACA9SLP0</accession>
<organism evidence="1 2">
    <name type="scientific">Racocetra persica</name>
    <dbReference type="NCBI Taxonomy" id="160502"/>
    <lineage>
        <taxon>Eukaryota</taxon>
        <taxon>Fungi</taxon>
        <taxon>Fungi incertae sedis</taxon>
        <taxon>Mucoromycota</taxon>
        <taxon>Glomeromycotina</taxon>
        <taxon>Glomeromycetes</taxon>
        <taxon>Diversisporales</taxon>
        <taxon>Gigasporaceae</taxon>
        <taxon>Racocetra</taxon>
    </lineage>
</organism>
<dbReference type="EMBL" id="CAJVQC010127425">
    <property type="protein sequence ID" value="CAG8840684.1"/>
    <property type="molecule type" value="Genomic_DNA"/>
</dbReference>
<proteinExistence type="predicted"/>
<reference evidence="1" key="1">
    <citation type="submission" date="2021-06" db="EMBL/GenBank/DDBJ databases">
        <authorList>
            <person name="Kallberg Y."/>
            <person name="Tangrot J."/>
            <person name="Rosling A."/>
        </authorList>
    </citation>
    <scope>NUCLEOTIDE SEQUENCE</scope>
    <source>
        <strain evidence="1">MA461A</strain>
    </source>
</reference>
<dbReference type="Proteomes" id="UP000789920">
    <property type="component" value="Unassembled WGS sequence"/>
</dbReference>
<keyword evidence="2" id="KW-1185">Reference proteome</keyword>
<sequence>YQANLLKKILKELKLASLDESPIRPVEVSMLINVLWTKCFSKTHELYTKAKH</sequence>
<evidence type="ECO:0000313" key="2">
    <source>
        <dbReference type="Proteomes" id="UP000789920"/>
    </source>
</evidence>
<gene>
    <name evidence="1" type="ORF">RPERSI_LOCUS31529</name>
</gene>
<protein>
    <submittedName>
        <fullName evidence="1">6379_t:CDS:1</fullName>
    </submittedName>
</protein>
<feature type="non-terminal residue" evidence="1">
    <location>
        <position position="52"/>
    </location>
</feature>
<feature type="non-terminal residue" evidence="1">
    <location>
        <position position="1"/>
    </location>
</feature>